<comment type="subcellular location">
    <subcellularLocation>
        <location evidence="1">Membrane</location>
        <topology evidence="1">Single-pass membrane protein</topology>
    </subcellularLocation>
</comment>
<dbReference type="AlphaFoldDB" id="A0A2K9YD39"/>
<evidence type="ECO:0000313" key="7">
    <source>
        <dbReference type="EMBL" id="AUW30730.1"/>
    </source>
</evidence>
<feature type="transmembrane region" description="Helical" evidence="6">
    <location>
        <begin position="73"/>
        <end position="92"/>
    </location>
</feature>
<proteinExistence type="predicted"/>
<evidence type="ECO:0000256" key="3">
    <source>
        <dbReference type="ARBA" id="ARBA00022989"/>
    </source>
</evidence>
<feature type="region of interest" description="Disordered" evidence="5">
    <location>
        <begin position="392"/>
        <end position="453"/>
    </location>
</feature>
<accession>A0A2K9YD39</accession>
<evidence type="ECO:0000256" key="4">
    <source>
        <dbReference type="ARBA" id="ARBA00023136"/>
    </source>
</evidence>
<keyword evidence="3 6" id="KW-1133">Transmembrane helix</keyword>
<sequence>MAEYLKSLFGGQKAPINPANEDDFADFAGAPDPSPASISPVTPEAATALGASPTSVVYTKWYRVWERTSPSDFYAEAVILPFVILIIGLHIWGRSTNKRKARGWIQAHAPVLEKEYALVGFGGRKEPTVDVQSSGQLDSVTSDDLVIPEELLKEKTAQEFVTYATGRQNVAFTDFTVTLYKRYNPGTLLIEFLLSFIFDSMKAPAEKMDATSYLFDGREKELVPAKSQQQLEAIESQAKSKSSTYDQFVFAVVHKDMMRSIREDRYDISLTSTKDHTGLPIWATTMSESAAITDALLTPELIKAIESAGDAFEYLVVTDQPLDKPTKLNETNPRKRVSLSLKLPSSHQASAYERTLPIFNYFLRLPDMLAQHAHFRPEVRRKILSVREEEQKKLRRASEEEKAEERRLEAEKKKREMRDNRLKGMSAEDQRKFLEKEREKSGKKQEKKMSRKA</sequence>
<dbReference type="Pfam" id="PF07946">
    <property type="entry name" value="CCDC47"/>
    <property type="match status" value="1"/>
</dbReference>
<evidence type="ECO:0000256" key="2">
    <source>
        <dbReference type="ARBA" id="ARBA00022692"/>
    </source>
</evidence>
<evidence type="ECO:0000256" key="1">
    <source>
        <dbReference type="ARBA" id="ARBA00004167"/>
    </source>
</evidence>
<name>A0A2K9YD39_CLAUC</name>
<organism evidence="7">
    <name type="scientific">Cladonia uncialis subsp. uncialis</name>
    <dbReference type="NCBI Taxonomy" id="180999"/>
    <lineage>
        <taxon>Eukaryota</taxon>
        <taxon>Fungi</taxon>
        <taxon>Dikarya</taxon>
        <taxon>Ascomycota</taxon>
        <taxon>Pezizomycotina</taxon>
        <taxon>Lecanoromycetes</taxon>
        <taxon>OSLEUM clade</taxon>
        <taxon>Lecanoromycetidae</taxon>
        <taxon>Lecanorales</taxon>
        <taxon>Lecanorineae</taxon>
        <taxon>Cladoniaceae</taxon>
        <taxon>Cladonia</taxon>
    </lineage>
</organism>
<dbReference type="GO" id="GO:0016020">
    <property type="term" value="C:membrane"/>
    <property type="evidence" value="ECO:0007669"/>
    <property type="project" value="UniProtKB-SubCell"/>
</dbReference>
<dbReference type="GO" id="GO:0032469">
    <property type="term" value="P:endoplasmic reticulum calcium ion homeostasis"/>
    <property type="evidence" value="ECO:0007669"/>
    <property type="project" value="InterPro"/>
</dbReference>
<evidence type="ECO:0000256" key="6">
    <source>
        <dbReference type="SAM" id="Phobius"/>
    </source>
</evidence>
<evidence type="ECO:0000256" key="5">
    <source>
        <dbReference type="SAM" id="MobiDB-lite"/>
    </source>
</evidence>
<dbReference type="PANTHER" id="PTHR12883:SF0">
    <property type="entry name" value="PAT COMPLEX SUBUNIT CCDC47"/>
    <property type="match status" value="1"/>
</dbReference>
<dbReference type="GO" id="GO:0005509">
    <property type="term" value="F:calcium ion binding"/>
    <property type="evidence" value="ECO:0007669"/>
    <property type="project" value="InterPro"/>
</dbReference>
<dbReference type="PANTHER" id="PTHR12883">
    <property type="entry name" value="ADIPOCYTE-SPECIFIC PROTEIN 4-RELATED"/>
    <property type="match status" value="1"/>
</dbReference>
<keyword evidence="2 6" id="KW-0812">Transmembrane</keyword>
<dbReference type="GO" id="GO:0005783">
    <property type="term" value="C:endoplasmic reticulum"/>
    <property type="evidence" value="ECO:0007669"/>
    <property type="project" value="InterPro"/>
</dbReference>
<protein>
    <submittedName>
        <fullName evidence="7">DUF1682-domain protein</fullName>
    </submittedName>
</protein>
<feature type="compositionally biased region" description="Low complexity" evidence="5">
    <location>
        <begin position="26"/>
        <end position="37"/>
    </location>
</feature>
<feature type="region of interest" description="Disordered" evidence="5">
    <location>
        <begin position="20"/>
        <end position="41"/>
    </location>
</feature>
<reference evidence="7" key="1">
    <citation type="submission" date="2017-12" db="EMBL/GenBank/DDBJ databases">
        <title>Genome Sequencing Reveals a Rich Biosynthetic Potential.</title>
        <authorList>
            <person name="Bertrand R.L."/>
            <person name="Abdel-Hameed M.E."/>
            <person name="Sorensen J.L."/>
        </authorList>
    </citation>
    <scope>NUCLEOTIDE SEQUENCE</scope>
</reference>
<keyword evidence="4 6" id="KW-0472">Membrane</keyword>
<dbReference type="InterPro" id="IPR012879">
    <property type="entry name" value="CCDC47"/>
</dbReference>
<dbReference type="EMBL" id="MG777471">
    <property type="protein sequence ID" value="AUW30730.1"/>
    <property type="molecule type" value="Genomic_DNA"/>
</dbReference>